<protein>
    <submittedName>
        <fullName evidence="2">Uncharacterized protein</fullName>
    </submittedName>
</protein>
<sequence length="222" mass="23047">MLAAVAVAAGTVTHTGGDDGVSTAPAPATTATTATTADTPPAPGVAAPHPAPLAHSAIRPEQAFPETGMRLESGSRYERVDLATTPDCARGMPSQPAALVQRGEGCLRLTAALFTDVERRSQVTVTVLSFRRAEDASVVFERASVAPVAHRAISLDPPPGAGMPTVPPGSAGVFRRLMTDRSVVLAHGRWGDGARTEKAALTRRTEELLRYAGDRVAAHEQG</sequence>
<accession>A0ABX3YE36</accession>
<dbReference type="Proteomes" id="UP000194266">
    <property type="component" value="Unassembled WGS sequence"/>
</dbReference>
<feature type="region of interest" description="Disordered" evidence="1">
    <location>
        <begin position="13"/>
        <end position="52"/>
    </location>
</feature>
<name>A0ABX3YE36_9ACTN</name>
<gene>
    <name evidence="2" type="ORF">OQI_25220</name>
</gene>
<proteinExistence type="predicted"/>
<reference evidence="2 3" key="1">
    <citation type="submission" date="2016-12" db="EMBL/GenBank/DDBJ databases">
        <title>Genome Mining:The Detection of Biosynthetic Gene Clusters to Aid in the Expression of Curamycin A produced by Streptomyces sp. strain CZA14.</title>
        <authorList>
            <person name="Durrell K.A."/>
            <person name="Kirby B.M."/>
            <person name="Khan W."/>
            <person name="Mthethwa T."/>
            <person name="Le Roes-Hill M."/>
        </authorList>
    </citation>
    <scope>NUCLEOTIDE SEQUENCE [LARGE SCALE GENOMIC DNA]</scope>
    <source>
        <strain evidence="2 3">CZA14</strain>
    </source>
</reference>
<evidence type="ECO:0000313" key="3">
    <source>
        <dbReference type="Proteomes" id="UP000194266"/>
    </source>
</evidence>
<evidence type="ECO:0000313" key="2">
    <source>
        <dbReference type="EMBL" id="OSZ57816.1"/>
    </source>
</evidence>
<comment type="caution">
    <text evidence="2">The sequence shown here is derived from an EMBL/GenBank/DDBJ whole genome shotgun (WGS) entry which is preliminary data.</text>
</comment>
<organism evidence="2 3">
    <name type="scientific">Streptomyces pharetrae CZA14</name>
    <dbReference type="NCBI Taxonomy" id="1144883"/>
    <lineage>
        <taxon>Bacteria</taxon>
        <taxon>Bacillati</taxon>
        <taxon>Actinomycetota</taxon>
        <taxon>Actinomycetes</taxon>
        <taxon>Kitasatosporales</taxon>
        <taxon>Streptomycetaceae</taxon>
        <taxon>Streptomyces</taxon>
    </lineage>
</organism>
<dbReference type="EMBL" id="MRYD01000164">
    <property type="protein sequence ID" value="OSZ57816.1"/>
    <property type="molecule type" value="Genomic_DNA"/>
</dbReference>
<keyword evidence="3" id="KW-1185">Reference proteome</keyword>
<evidence type="ECO:0000256" key="1">
    <source>
        <dbReference type="SAM" id="MobiDB-lite"/>
    </source>
</evidence>